<dbReference type="InterPro" id="IPR037056">
    <property type="entry name" value="RNase_H1_N_sf"/>
</dbReference>
<accession>A0AAD7BWV0</accession>
<gene>
    <name evidence="3" type="ORF">B0H17DRAFT_1149970</name>
</gene>
<protein>
    <recommendedName>
        <fullName evidence="2">Ribonuclease H1 N-terminal domain-containing protein</fullName>
    </recommendedName>
</protein>
<proteinExistence type="predicted"/>
<keyword evidence="4" id="KW-1185">Reference proteome</keyword>
<dbReference type="InterPro" id="IPR009027">
    <property type="entry name" value="Ribosomal_bL9/RNase_H1_N"/>
</dbReference>
<dbReference type="Pfam" id="PF01693">
    <property type="entry name" value="Cauli_VI"/>
    <property type="match status" value="1"/>
</dbReference>
<dbReference type="Proteomes" id="UP001221757">
    <property type="component" value="Unassembled WGS sequence"/>
</dbReference>
<sequence length="261" mass="28739">MVQHDDQPVYDIDKIFASLTLAEAPDAEGRKPLPETPPRTPTHTPRKQKVSSPEQSTSASISYSYASPTRSGHTQDWAHAAHVTQGTPESRVQCIGKRPKTRTKKAAYVVFRGRTIGVFRVWQDVQQATSGLPFALHQGYTTQDLATAAFDFAERRGWTAQYTASLFTVPLTAPLPIPEALHAPKLFSSPLATRRVEDSWFVVYAGIHPGVFPTSIECALNVLGIEASVHESAATYALACEKFRHAKERGEVHVRGRQGHV</sequence>
<evidence type="ECO:0000313" key="3">
    <source>
        <dbReference type="EMBL" id="KAJ7632085.1"/>
    </source>
</evidence>
<reference evidence="3" key="1">
    <citation type="submission" date="2023-03" db="EMBL/GenBank/DDBJ databases">
        <title>Massive genome expansion in bonnet fungi (Mycena s.s.) driven by repeated elements and novel gene families across ecological guilds.</title>
        <authorList>
            <consortium name="Lawrence Berkeley National Laboratory"/>
            <person name="Harder C.B."/>
            <person name="Miyauchi S."/>
            <person name="Viragh M."/>
            <person name="Kuo A."/>
            <person name="Thoen E."/>
            <person name="Andreopoulos B."/>
            <person name="Lu D."/>
            <person name="Skrede I."/>
            <person name="Drula E."/>
            <person name="Henrissat B."/>
            <person name="Morin E."/>
            <person name="Kohler A."/>
            <person name="Barry K."/>
            <person name="LaButti K."/>
            <person name="Morin E."/>
            <person name="Salamov A."/>
            <person name="Lipzen A."/>
            <person name="Mereny Z."/>
            <person name="Hegedus B."/>
            <person name="Baldrian P."/>
            <person name="Stursova M."/>
            <person name="Weitz H."/>
            <person name="Taylor A."/>
            <person name="Grigoriev I.V."/>
            <person name="Nagy L.G."/>
            <person name="Martin F."/>
            <person name="Kauserud H."/>
        </authorList>
    </citation>
    <scope>NUCLEOTIDE SEQUENCE</scope>
    <source>
        <strain evidence="3">CBHHK067</strain>
    </source>
</reference>
<dbReference type="EMBL" id="JARKIE010000493">
    <property type="protein sequence ID" value="KAJ7632085.1"/>
    <property type="molecule type" value="Genomic_DNA"/>
</dbReference>
<organism evidence="3 4">
    <name type="scientific">Mycena rosella</name>
    <name type="common">Pink bonnet</name>
    <name type="synonym">Agaricus rosellus</name>
    <dbReference type="NCBI Taxonomy" id="1033263"/>
    <lineage>
        <taxon>Eukaryota</taxon>
        <taxon>Fungi</taxon>
        <taxon>Dikarya</taxon>
        <taxon>Basidiomycota</taxon>
        <taxon>Agaricomycotina</taxon>
        <taxon>Agaricomycetes</taxon>
        <taxon>Agaricomycetidae</taxon>
        <taxon>Agaricales</taxon>
        <taxon>Marasmiineae</taxon>
        <taxon>Mycenaceae</taxon>
        <taxon>Mycena</taxon>
    </lineage>
</organism>
<evidence type="ECO:0000256" key="1">
    <source>
        <dbReference type="SAM" id="MobiDB-lite"/>
    </source>
</evidence>
<feature type="domain" description="Ribonuclease H1 N-terminal" evidence="2">
    <location>
        <begin position="107"/>
        <end position="148"/>
    </location>
</feature>
<dbReference type="Gene3D" id="3.40.970.10">
    <property type="entry name" value="Ribonuclease H1, N-terminal domain"/>
    <property type="match status" value="1"/>
</dbReference>
<comment type="caution">
    <text evidence="3">The sequence shown here is derived from an EMBL/GenBank/DDBJ whole genome shotgun (WGS) entry which is preliminary data.</text>
</comment>
<feature type="compositionally biased region" description="Low complexity" evidence="1">
    <location>
        <begin position="56"/>
        <end position="67"/>
    </location>
</feature>
<evidence type="ECO:0000259" key="2">
    <source>
        <dbReference type="Pfam" id="PF01693"/>
    </source>
</evidence>
<feature type="region of interest" description="Disordered" evidence="1">
    <location>
        <begin position="23"/>
        <end position="93"/>
    </location>
</feature>
<dbReference type="AlphaFoldDB" id="A0AAD7BWV0"/>
<dbReference type="InterPro" id="IPR011320">
    <property type="entry name" value="RNase_H1_N"/>
</dbReference>
<name>A0AAD7BWV0_MYCRO</name>
<dbReference type="SUPFAM" id="SSF55658">
    <property type="entry name" value="L9 N-domain-like"/>
    <property type="match status" value="1"/>
</dbReference>
<evidence type="ECO:0000313" key="4">
    <source>
        <dbReference type="Proteomes" id="UP001221757"/>
    </source>
</evidence>